<proteinExistence type="predicted"/>
<reference evidence="8 9" key="1">
    <citation type="journal article" date="2015" name="Genome Announc.">
        <title>Draft Genome Sequence of Filamentous Marine Cyanobacterium Lyngbya confervoides Strain BDU141951.</title>
        <authorList>
            <person name="Chandrababunaidu M.M."/>
            <person name="Sen D."/>
            <person name="Tripathy S."/>
        </authorList>
    </citation>
    <scope>NUCLEOTIDE SEQUENCE [LARGE SCALE GENOMIC DNA]</scope>
    <source>
        <strain evidence="8 9">BDU141951</strain>
    </source>
</reference>
<keyword evidence="4 6" id="KW-1133">Transmembrane helix</keyword>
<gene>
    <name evidence="8" type="ORF">QQ91_0020560</name>
</gene>
<keyword evidence="5 6" id="KW-0472">Membrane</keyword>
<feature type="transmembrane region" description="Helical" evidence="6">
    <location>
        <begin position="340"/>
        <end position="361"/>
    </location>
</feature>
<dbReference type="AlphaFoldDB" id="A0ABD4TAK0"/>
<evidence type="ECO:0000313" key="9">
    <source>
        <dbReference type="Proteomes" id="UP000031561"/>
    </source>
</evidence>
<evidence type="ECO:0000256" key="5">
    <source>
        <dbReference type="ARBA" id="ARBA00023136"/>
    </source>
</evidence>
<dbReference type="PRINTS" id="PR01035">
    <property type="entry name" value="TCRTETA"/>
</dbReference>
<protein>
    <submittedName>
        <fullName evidence="8">MFS transporter</fullName>
    </submittedName>
</protein>
<dbReference type="InterPro" id="IPR020846">
    <property type="entry name" value="MFS_dom"/>
</dbReference>
<evidence type="ECO:0000256" key="2">
    <source>
        <dbReference type="ARBA" id="ARBA00022448"/>
    </source>
</evidence>
<evidence type="ECO:0000256" key="6">
    <source>
        <dbReference type="SAM" id="Phobius"/>
    </source>
</evidence>
<evidence type="ECO:0000256" key="1">
    <source>
        <dbReference type="ARBA" id="ARBA00004651"/>
    </source>
</evidence>
<feature type="transmembrane region" description="Helical" evidence="6">
    <location>
        <begin position="373"/>
        <end position="393"/>
    </location>
</feature>
<dbReference type="SUPFAM" id="SSF103473">
    <property type="entry name" value="MFS general substrate transporter"/>
    <property type="match status" value="1"/>
</dbReference>
<keyword evidence="2" id="KW-0813">Transport</keyword>
<feature type="transmembrane region" description="Helical" evidence="6">
    <location>
        <begin position="282"/>
        <end position="300"/>
    </location>
</feature>
<feature type="transmembrane region" description="Helical" evidence="6">
    <location>
        <begin position="76"/>
        <end position="95"/>
    </location>
</feature>
<dbReference type="EMBL" id="JTHE03000116">
    <property type="protein sequence ID" value="MCM1985212.1"/>
    <property type="molecule type" value="Genomic_DNA"/>
</dbReference>
<dbReference type="GO" id="GO:0005886">
    <property type="term" value="C:plasma membrane"/>
    <property type="evidence" value="ECO:0007669"/>
    <property type="project" value="UniProtKB-SubCell"/>
</dbReference>
<dbReference type="Proteomes" id="UP000031561">
    <property type="component" value="Unassembled WGS sequence"/>
</dbReference>
<feature type="transmembrane region" description="Helical" evidence="6">
    <location>
        <begin position="165"/>
        <end position="183"/>
    </location>
</feature>
<feature type="domain" description="Major facilitator superfamily (MFS) profile" evidence="7">
    <location>
        <begin position="10"/>
        <end position="393"/>
    </location>
</feature>
<keyword evidence="9" id="KW-1185">Reference proteome</keyword>
<feature type="transmembrane region" description="Helical" evidence="6">
    <location>
        <begin position="306"/>
        <end position="328"/>
    </location>
</feature>
<dbReference type="PROSITE" id="PS50850">
    <property type="entry name" value="MFS"/>
    <property type="match status" value="1"/>
</dbReference>
<accession>A0ABD4TAK0</accession>
<organism evidence="8 9">
    <name type="scientific">Lyngbya confervoides BDU141951</name>
    <dbReference type="NCBI Taxonomy" id="1574623"/>
    <lineage>
        <taxon>Bacteria</taxon>
        <taxon>Bacillati</taxon>
        <taxon>Cyanobacteriota</taxon>
        <taxon>Cyanophyceae</taxon>
        <taxon>Oscillatoriophycideae</taxon>
        <taxon>Oscillatoriales</taxon>
        <taxon>Microcoleaceae</taxon>
        <taxon>Lyngbya</taxon>
    </lineage>
</organism>
<dbReference type="Pfam" id="PF07690">
    <property type="entry name" value="MFS_1"/>
    <property type="match status" value="1"/>
</dbReference>
<sequence>MSKFRLPLSPLTIVVVALAIEVMGGGLLFPVLPFLVAQFKSDALTIGALAASFSTAQFLAAPILGSLSDRVGRRPVLIVCTFGTALAFFLLGIAQSLWLMFVAQIVNGITGGLVSTAQAYIADVSESPQERTQNFGLIGAAFGIGFILGPLLGGALAGISLKLPVFLAGAVALLNSIFAYRFLPESIQNPRRSPLTRQDFNPLGQLWDLLRRPQLRNLLVGYFLFFLAFSGFTNIFVVWVRDRFAWGPIQSGGVLFWVGVISSLVQGGLIRKLLPRFGEFRLTLAGFSAAVLAYGILTQIPAGYYLYGTQTLFALGIGVASPSIRGIISTSVSDAEQGKVSGGSLSLASLTQILGPLIAGWSYDHWHPNAPLYLGGVLALLALGAIATSPTAGNRPA</sequence>
<feature type="transmembrane region" description="Helical" evidence="6">
    <location>
        <begin position="219"/>
        <end position="240"/>
    </location>
</feature>
<comment type="subcellular location">
    <subcellularLocation>
        <location evidence="1">Cell membrane</location>
        <topology evidence="1">Multi-pass membrane protein</topology>
    </subcellularLocation>
</comment>
<feature type="transmembrane region" description="Helical" evidence="6">
    <location>
        <begin position="12"/>
        <end position="37"/>
    </location>
</feature>
<feature type="transmembrane region" description="Helical" evidence="6">
    <location>
        <begin position="134"/>
        <end position="159"/>
    </location>
</feature>
<dbReference type="Gene3D" id="1.20.1250.20">
    <property type="entry name" value="MFS general substrate transporter like domains"/>
    <property type="match status" value="1"/>
</dbReference>
<feature type="transmembrane region" description="Helical" evidence="6">
    <location>
        <begin position="101"/>
        <end position="122"/>
    </location>
</feature>
<evidence type="ECO:0000259" key="7">
    <source>
        <dbReference type="PROSITE" id="PS50850"/>
    </source>
</evidence>
<dbReference type="InterPro" id="IPR011701">
    <property type="entry name" value="MFS"/>
</dbReference>
<evidence type="ECO:0000256" key="4">
    <source>
        <dbReference type="ARBA" id="ARBA00022989"/>
    </source>
</evidence>
<evidence type="ECO:0000256" key="3">
    <source>
        <dbReference type="ARBA" id="ARBA00022692"/>
    </source>
</evidence>
<dbReference type="RefSeq" id="WP_250833426.1">
    <property type="nucleotide sequence ID" value="NZ_JTHE03000116.1"/>
</dbReference>
<dbReference type="PANTHER" id="PTHR23504">
    <property type="entry name" value="MAJOR FACILITATOR SUPERFAMILY DOMAIN-CONTAINING PROTEIN 10"/>
    <property type="match status" value="1"/>
</dbReference>
<keyword evidence="3 6" id="KW-0812">Transmembrane</keyword>
<feature type="transmembrane region" description="Helical" evidence="6">
    <location>
        <begin position="43"/>
        <end position="64"/>
    </location>
</feature>
<dbReference type="InterPro" id="IPR036259">
    <property type="entry name" value="MFS_trans_sf"/>
</dbReference>
<dbReference type="PANTHER" id="PTHR23504:SF15">
    <property type="entry name" value="MAJOR FACILITATOR SUPERFAMILY (MFS) PROFILE DOMAIN-CONTAINING PROTEIN"/>
    <property type="match status" value="1"/>
</dbReference>
<dbReference type="InterPro" id="IPR001958">
    <property type="entry name" value="Tet-R_TetA/multi-R_MdtG-like"/>
</dbReference>
<evidence type="ECO:0000313" key="8">
    <source>
        <dbReference type="EMBL" id="MCM1985212.1"/>
    </source>
</evidence>
<comment type="caution">
    <text evidence="8">The sequence shown here is derived from an EMBL/GenBank/DDBJ whole genome shotgun (WGS) entry which is preliminary data.</text>
</comment>
<name>A0ABD4TAK0_9CYAN</name>
<feature type="transmembrane region" description="Helical" evidence="6">
    <location>
        <begin position="252"/>
        <end position="270"/>
    </location>
</feature>